<protein>
    <submittedName>
        <fullName evidence="1">Family 1 glycosylhydrolase</fullName>
    </submittedName>
</protein>
<dbReference type="PANTHER" id="PTHR12631:SF10">
    <property type="entry name" value="BETA-XYLOSIDASE-LIKE PROTEIN-RELATED"/>
    <property type="match status" value="1"/>
</dbReference>
<dbReference type="Proteomes" id="UP000501802">
    <property type="component" value="Chromosome"/>
</dbReference>
<keyword evidence="1" id="KW-0378">Hydrolase</keyword>
<dbReference type="Pfam" id="PF00232">
    <property type="entry name" value="Glyco_hydro_1"/>
    <property type="match status" value="1"/>
</dbReference>
<accession>A0A6G9AG07</accession>
<evidence type="ECO:0000313" key="2">
    <source>
        <dbReference type="Proteomes" id="UP000501802"/>
    </source>
</evidence>
<reference evidence="1 2" key="1">
    <citation type="submission" date="2020-03" db="EMBL/GenBank/DDBJ databases">
        <authorList>
            <person name="Kim M.K."/>
        </authorList>
    </citation>
    <scope>NUCLEOTIDE SEQUENCE [LARGE SCALE GENOMIC DNA]</scope>
    <source>
        <strain evidence="1 2">BT328</strain>
    </source>
</reference>
<dbReference type="GO" id="GO:0005975">
    <property type="term" value="P:carbohydrate metabolic process"/>
    <property type="evidence" value="ECO:0007669"/>
    <property type="project" value="InterPro"/>
</dbReference>
<gene>
    <name evidence="1" type="ORF">G8759_01550</name>
</gene>
<evidence type="ECO:0000313" key="1">
    <source>
        <dbReference type="EMBL" id="QIP11412.1"/>
    </source>
</evidence>
<sequence>MKQKGFLENIKKKFGDGNYEGDQFGGAGGHDGSGPPIDNPSNFMFATGIECSYPTIQNGTVRRDQLRECGHYDRWQEDLGLVKEMGLNVLRYGLPYYSIHLGPGKFDWSFADLAMAEIKRLGIIPILDLMHFGVPDWVGNFQNPELPIHFAEYAEAVAKRYPWVRYYTPVNEIYVTARISGKDGVWNEQLKTDKGFVTALKHCVAASIMANQQIAKHRNDCVIVQSESAEYTHELCATPSFQTNLDNELRFLSLDLLYANPPSATVAMYMMDNGLTREEYNWFMAGKPPGYQIMGNDYYGRNERIKLPDGSIKTSMDVLGWYEITKDYYERYRMPVMHTETNVFEADQAPIWLYKQWVSVLRMRRDGVPVLGFTWYSLIDQIDWDSQLAVVNNNVNACGLYDLNRKPRPVAEAYKSLLKEFGQITIVPYGEMLEITDQPARLKTQV</sequence>
<dbReference type="PANTHER" id="PTHR12631">
    <property type="entry name" value="ALPHA-L-IDURONIDASE"/>
    <property type="match status" value="1"/>
</dbReference>
<dbReference type="RefSeq" id="WP_167204573.1">
    <property type="nucleotide sequence ID" value="NZ_CP050063.1"/>
</dbReference>
<organism evidence="1 2">
    <name type="scientific">Spirosoma aureum</name>
    <dbReference type="NCBI Taxonomy" id="2692134"/>
    <lineage>
        <taxon>Bacteria</taxon>
        <taxon>Pseudomonadati</taxon>
        <taxon>Bacteroidota</taxon>
        <taxon>Cytophagia</taxon>
        <taxon>Cytophagales</taxon>
        <taxon>Cytophagaceae</taxon>
        <taxon>Spirosoma</taxon>
    </lineage>
</organism>
<dbReference type="SUPFAM" id="SSF51445">
    <property type="entry name" value="(Trans)glycosidases"/>
    <property type="match status" value="1"/>
</dbReference>
<dbReference type="AlphaFoldDB" id="A0A6G9AG07"/>
<dbReference type="KEGG" id="spib:G8759_01550"/>
<keyword evidence="2" id="KW-1185">Reference proteome</keyword>
<dbReference type="InterPro" id="IPR051923">
    <property type="entry name" value="Glycosyl_Hydrolase_39"/>
</dbReference>
<dbReference type="Gene3D" id="3.20.20.80">
    <property type="entry name" value="Glycosidases"/>
    <property type="match status" value="1"/>
</dbReference>
<name>A0A6G9AG07_9BACT</name>
<proteinExistence type="predicted"/>
<dbReference type="EMBL" id="CP050063">
    <property type="protein sequence ID" value="QIP11412.1"/>
    <property type="molecule type" value="Genomic_DNA"/>
</dbReference>
<dbReference type="GO" id="GO:0004553">
    <property type="term" value="F:hydrolase activity, hydrolyzing O-glycosyl compounds"/>
    <property type="evidence" value="ECO:0007669"/>
    <property type="project" value="InterPro"/>
</dbReference>
<dbReference type="InterPro" id="IPR001360">
    <property type="entry name" value="Glyco_hydro_1"/>
</dbReference>
<dbReference type="InterPro" id="IPR017853">
    <property type="entry name" value="GH"/>
</dbReference>